<dbReference type="Pfam" id="PF17917">
    <property type="entry name" value="RT_RNaseH"/>
    <property type="match status" value="1"/>
</dbReference>
<keyword evidence="7" id="KW-0695">RNA-directed DNA polymerase</keyword>
<dbReference type="GO" id="GO:0006508">
    <property type="term" value="P:proteolysis"/>
    <property type="evidence" value="ECO:0007669"/>
    <property type="project" value="UniProtKB-KW"/>
</dbReference>
<feature type="region of interest" description="Disordered" evidence="8">
    <location>
        <begin position="1"/>
        <end position="22"/>
    </location>
</feature>
<comment type="caution">
    <text evidence="11">The sequence shown here is derived from an EMBL/GenBank/DDBJ whole genome shotgun (WGS) entry which is preliminary data.</text>
</comment>
<evidence type="ECO:0000256" key="1">
    <source>
        <dbReference type="ARBA" id="ARBA00022670"/>
    </source>
</evidence>
<evidence type="ECO:0000256" key="3">
    <source>
        <dbReference type="ARBA" id="ARBA00022695"/>
    </source>
</evidence>
<dbReference type="FunFam" id="3.10.20.370:FF:000001">
    <property type="entry name" value="Retrovirus-related Pol polyprotein from transposon 17.6-like protein"/>
    <property type="match status" value="1"/>
</dbReference>
<dbReference type="PANTHER" id="PTHR24559">
    <property type="entry name" value="TRANSPOSON TY3-I GAG-POL POLYPROTEIN"/>
    <property type="match status" value="1"/>
</dbReference>
<dbReference type="Pfam" id="PF00078">
    <property type="entry name" value="RVT_1"/>
    <property type="match status" value="1"/>
</dbReference>
<dbReference type="PANTHER" id="PTHR24559:SF427">
    <property type="entry name" value="RNA-DIRECTED DNA POLYMERASE"/>
    <property type="match status" value="1"/>
</dbReference>
<dbReference type="Proteomes" id="UP001172457">
    <property type="component" value="Chromosome 5"/>
</dbReference>
<protein>
    <submittedName>
        <fullName evidence="11">Uncharacterized protein</fullName>
    </submittedName>
</protein>
<dbReference type="FunFam" id="3.10.10.10:FF:000007">
    <property type="entry name" value="Retrovirus-related Pol polyprotein from transposon 17.6-like Protein"/>
    <property type="match status" value="1"/>
</dbReference>
<evidence type="ECO:0000259" key="10">
    <source>
        <dbReference type="Pfam" id="PF17917"/>
    </source>
</evidence>
<dbReference type="EMBL" id="JARYMX010000005">
    <property type="protein sequence ID" value="KAJ9546384.1"/>
    <property type="molecule type" value="Genomic_DNA"/>
</dbReference>
<dbReference type="AlphaFoldDB" id="A0AA38SQY0"/>
<gene>
    <name evidence="11" type="ORF">OSB04_018927</name>
</gene>
<evidence type="ECO:0000259" key="9">
    <source>
        <dbReference type="Pfam" id="PF00078"/>
    </source>
</evidence>
<dbReference type="InterPro" id="IPR000477">
    <property type="entry name" value="RT_dom"/>
</dbReference>
<evidence type="ECO:0000256" key="6">
    <source>
        <dbReference type="ARBA" id="ARBA00022801"/>
    </source>
</evidence>
<evidence type="ECO:0000256" key="4">
    <source>
        <dbReference type="ARBA" id="ARBA00022722"/>
    </source>
</evidence>
<dbReference type="InterPro" id="IPR043128">
    <property type="entry name" value="Rev_trsase/Diguanyl_cyclase"/>
</dbReference>
<keyword evidence="1" id="KW-0645">Protease</keyword>
<dbReference type="CDD" id="cd01647">
    <property type="entry name" value="RT_LTR"/>
    <property type="match status" value="1"/>
</dbReference>
<evidence type="ECO:0000313" key="11">
    <source>
        <dbReference type="EMBL" id="KAJ9546384.1"/>
    </source>
</evidence>
<keyword evidence="6" id="KW-0378">Hydrolase</keyword>
<dbReference type="InterPro" id="IPR043502">
    <property type="entry name" value="DNA/RNA_pol_sf"/>
</dbReference>
<evidence type="ECO:0000256" key="5">
    <source>
        <dbReference type="ARBA" id="ARBA00022759"/>
    </source>
</evidence>
<organism evidence="11 12">
    <name type="scientific">Centaurea solstitialis</name>
    <name type="common">yellow star-thistle</name>
    <dbReference type="NCBI Taxonomy" id="347529"/>
    <lineage>
        <taxon>Eukaryota</taxon>
        <taxon>Viridiplantae</taxon>
        <taxon>Streptophyta</taxon>
        <taxon>Embryophyta</taxon>
        <taxon>Tracheophyta</taxon>
        <taxon>Spermatophyta</taxon>
        <taxon>Magnoliopsida</taxon>
        <taxon>eudicotyledons</taxon>
        <taxon>Gunneridae</taxon>
        <taxon>Pentapetalae</taxon>
        <taxon>asterids</taxon>
        <taxon>campanulids</taxon>
        <taxon>Asterales</taxon>
        <taxon>Asteraceae</taxon>
        <taxon>Carduoideae</taxon>
        <taxon>Cardueae</taxon>
        <taxon>Centaureinae</taxon>
        <taxon>Centaurea</taxon>
    </lineage>
</organism>
<accession>A0AA38SQY0</accession>
<keyword evidence="4" id="KW-0540">Nuclease</keyword>
<dbReference type="GO" id="GO:0004519">
    <property type="term" value="F:endonuclease activity"/>
    <property type="evidence" value="ECO:0007669"/>
    <property type="project" value="UniProtKB-KW"/>
</dbReference>
<dbReference type="InterPro" id="IPR053134">
    <property type="entry name" value="RNA-dir_DNA_polymerase"/>
</dbReference>
<dbReference type="GO" id="GO:0003964">
    <property type="term" value="F:RNA-directed DNA polymerase activity"/>
    <property type="evidence" value="ECO:0007669"/>
    <property type="project" value="UniProtKB-KW"/>
</dbReference>
<dbReference type="Gene3D" id="3.10.10.10">
    <property type="entry name" value="HIV Type 1 Reverse Transcriptase, subunit A, domain 1"/>
    <property type="match status" value="1"/>
</dbReference>
<dbReference type="SUPFAM" id="SSF56672">
    <property type="entry name" value="DNA/RNA polymerases"/>
    <property type="match status" value="1"/>
</dbReference>
<dbReference type="CDD" id="cd09274">
    <property type="entry name" value="RNase_HI_RT_Ty3"/>
    <property type="match status" value="1"/>
</dbReference>
<reference evidence="11" key="1">
    <citation type="submission" date="2023-03" db="EMBL/GenBank/DDBJ databases">
        <title>Chromosome-scale reference genome and RAD-based genetic map of yellow starthistle (Centaurea solstitialis) reveal putative structural variation and QTLs associated with invader traits.</title>
        <authorList>
            <person name="Reatini B."/>
            <person name="Cang F.A."/>
            <person name="Jiang Q."/>
            <person name="Mckibben M.T.W."/>
            <person name="Barker M.S."/>
            <person name="Rieseberg L.H."/>
            <person name="Dlugosch K.M."/>
        </authorList>
    </citation>
    <scope>NUCLEOTIDE SEQUENCE</scope>
    <source>
        <strain evidence="11">CAN-66</strain>
        <tissue evidence="11">Leaf</tissue>
    </source>
</reference>
<name>A0AA38SQY0_9ASTR</name>
<feature type="domain" description="Reverse transcriptase RNase H-like" evidence="10">
    <location>
        <begin position="335"/>
        <end position="430"/>
    </location>
</feature>
<feature type="domain" description="Reverse transcriptase" evidence="9">
    <location>
        <begin position="197"/>
        <end position="300"/>
    </location>
</feature>
<keyword evidence="2" id="KW-0808">Transferase</keyword>
<dbReference type="InterPro" id="IPR041373">
    <property type="entry name" value="RT_RNaseH"/>
</dbReference>
<sequence>MNQNSEHGGVVENQARTEANNGQTHGCDYKAFKNASPSTFEAKDGPITAMNWLDDMEICFQTCQCAPLTDQEQINQCHKEYPFNLISMLKARKYILKGCETYLAYMVDVKKEKKGVEEVSIVCEYLEVFLDDLPGLPPDRQVEFHIDLVCAAVPIARTPYRLAPTEMQELMSQLQELLDKGFIRPSSSPWGALVLFVRKKDETMRMCIDYRELNKVTIKNIYPLPKIDDLFDQLQGASYFSQIDLCSGYHQLKVQKEDIPKTAFQTRYGHYEFLVMPFGLTNAPVVFMDLINRQFPLTKKANKFEWGSSQEKAFRTLKDKLSSALILCLSEGVEDFVIHSDASKQGLGCMLMQRNKVIAFASRQLRTHETNYPIHDLELAAVVFALKIWRHYLYGTKCILYTEHRSLKYIFDQKELNIRQRRWMELLKDYDCKSNIIQGKPMLWQTPKVEKKLLR</sequence>
<keyword evidence="5" id="KW-0255">Endonuclease</keyword>
<keyword evidence="12" id="KW-1185">Reference proteome</keyword>
<proteinExistence type="predicted"/>
<evidence type="ECO:0000256" key="7">
    <source>
        <dbReference type="ARBA" id="ARBA00022918"/>
    </source>
</evidence>
<dbReference type="Gene3D" id="3.30.70.270">
    <property type="match status" value="1"/>
</dbReference>
<evidence type="ECO:0000313" key="12">
    <source>
        <dbReference type="Proteomes" id="UP001172457"/>
    </source>
</evidence>
<keyword evidence="3" id="KW-0548">Nucleotidyltransferase</keyword>
<evidence type="ECO:0000256" key="2">
    <source>
        <dbReference type="ARBA" id="ARBA00022679"/>
    </source>
</evidence>
<evidence type="ECO:0000256" key="8">
    <source>
        <dbReference type="SAM" id="MobiDB-lite"/>
    </source>
</evidence>
<dbReference type="GO" id="GO:0008233">
    <property type="term" value="F:peptidase activity"/>
    <property type="evidence" value="ECO:0007669"/>
    <property type="project" value="UniProtKB-KW"/>
</dbReference>